<evidence type="ECO:0000256" key="2">
    <source>
        <dbReference type="ARBA" id="ARBA00007553"/>
    </source>
</evidence>
<evidence type="ECO:0000259" key="8">
    <source>
        <dbReference type="PROSITE" id="PS51781"/>
    </source>
</evidence>
<dbReference type="InterPro" id="IPR036505">
    <property type="entry name" value="Amidase/PGRP_sf"/>
</dbReference>
<dbReference type="InterPro" id="IPR002502">
    <property type="entry name" value="Amidase_domain"/>
</dbReference>
<accession>A0ABN6Z9H1</accession>
<organism evidence="9 10">
    <name type="scientific">Turicibacter faecis</name>
    <dbReference type="NCBI Taxonomy" id="2963365"/>
    <lineage>
        <taxon>Bacteria</taxon>
        <taxon>Bacillati</taxon>
        <taxon>Bacillota</taxon>
        <taxon>Erysipelotrichia</taxon>
        <taxon>Erysipelotrichales</taxon>
        <taxon>Turicibacteraceae</taxon>
        <taxon>Turicibacter</taxon>
    </lineage>
</organism>
<dbReference type="SUPFAM" id="SSF55846">
    <property type="entry name" value="N-acetylmuramoyl-L-alanine amidase-like"/>
    <property type="match status" value="1"/>
</dbReference>
<dbReference type="EC" id="3.5.1.28" evidence="3"/>
<keyword evidence="4" id="KW-0378">Hydrolase</keyword>
<dbReference type="InterPro" id="IPR051206">
    <property type="entry name" value="NAMLAA_amidase_2"/>
</dbReference>
<evidence type="ECO:0000313" key="9">
    <source>
        <dbReference type="EMBL" id="BEH90472.1"/>
    </source>
</evidence>
<dbReference type="SMART" id="SM00644">
    <property type="entry name" value="Ami_2"/>
    <property type="match status" value="1"/>
</dbReference>
<dbReference type="PANTHER" id="PTHR30417">
    <property type="entry name" value="N-ACETYLMURAMOYL-L-ALANINE AMIDASE AMID"/>
    <property type="match status" value="1"/>
</dbReference>
<gene>
    <name evidence="9" type="ORF">T23_05740</name>
</gene>
<dbReference type="EMBL" id="AP028127">
    <property type="protein sequence ID" value="BEH90472.1"/>
    <property type="molecule type" value="Genomic_DNA"/>
</dbReference>
<dbReference type="InterPro" id="IPR003646">
    <property type="entry name" value="SH3-like_bac-type"/>
</dbReference>
<proteinExistence type="inferred from homology"/>
<name>A0ABN6Z9H1_9FIRM</name>
<dbReference type="Proteomes" id="UP001432099">
    <property type="component" value="Chromosome"/>
</dbReference>
<comment type="similarity">
    <text evidence="2">Belongs to the N-acetylmuramoyl-L-alanine amidase 2 family.</text>
</comment>
<keyword evidence="5" id="KW-0749">Sporulation</keyword>
<dbReference type="RefSeq" id="WP_338617892.1">
    <property type="nucleotide sequence ID" value="NZ_AP028127.1"/>
</dbReference>
<keyword evidence="7" id="KW-0961">Cell wall biogenesis/degradation</keyword>
<keyword evidence="6" id="KW-0178">Competence</keyword>
<keyword evidence="10" id="KW-1185">Reference proteome</keyword>
<evidence type="ECO:0000256" key="7">
    <source>
        <dbReference type="ARBA" id="ARBA00023316"/>
    </source>
</evidence>
<dbReference type="Gene3D" id="2.30.30.40">
    <property type="entry name" value="SH3 Domains"/>
    <property type="match status" value="1"/>
</dbReference>
<dbReference type="PANTHER" id="PTHR30417:SF11">
    <property type="entry name" value="N-ACETYLMURAMOYL-L-ALANINE AMIDASE XLYA"/>
    <property type="match status" value="1"/>
</dbReference>
<sequence length="255" mass="28945">MTYTFRKQLVSKDKYSLKCPYAMTVEYITVHDTANRASAENEIKYMTTNNLEVSYHLAVDEEQVIQGLPFNRNSWSCGDGSNGLGNRKGISVEICRPLHEDGFLYEQAEENAVYVVARLLHQFGLPIERLKKHQDWSGKMCPNRILTNHKWENFRYRVQWVLDEIKKGNIEAPLEAGTTALKQNASPAPATETFLVEIICDSLNIREKADFNSKIVGTVTRGEVFTIIEEENGLGKLKSGAGYISMNSKYVKKRA</sequence>
<dbReference type="Pfam" id="PF01510">
    <property type="entry name" value="Amidase_2"/>
    <property type="match status" value="1"/>
</dbReference>
<dbReference type="Gene3D" id="3.40.80.10">
    <property type="entry name" value="Peptidoglycan recognition protein-like"/>
    <property type="match status" value="1"/>
</dbReference>
<reference evidence="9" key="1">
    <citation type="journal article" date="2024" name="Int. J. Syst. Evol. Microbiol.">
        <title>Turicibacter faecis sp. nov., isolated from faeces of heart failure mouse model.</title>
        <authorList>
            <person name="Imamura Y."/>
            <person name="Motooka D."/>
            <person name="Nakajima Y."/>
            <person name="Ito S."/>
            <person name="Kitakaze M."/>
            <person name="Iida T."/>
            <person name="Nakamura S."/>
        </authorList>
    </citation>
    <scope>NUCLEOTIDE SEQUENCE</scope>
    <source>
        <strain evidence="9">TC023</strain>
    </source>
</reference>
<evidence type="ECO:0000256" key="5">
    <source>
        <dbReference type="ARBA" id="ARBA00022969"/>
    </source>
</evidence>
<feature type="domain" description="SH3b" evidence="8">
    <location>
        <begin position="191"/>
        <end position="255"/>
    </location>
</feature>
<dbReference type="Pfam" id="PF08239">
    <property type="entry name" value="SH3_3"/>
    <property type="match status" value="1"/>
</dbReference>
<dbReference type="PROSITE" id="PS51781">
    <property type="entry name" value="SH3B"/>
    <property type="match status" value="1"/>
</dbReference>
<dbReference type="CDD" id="cd06583">
    <property type="entry name" value="PGRP"/>
    <property type="match status" value="1"/>
</dbReference>
<evidence type="ECO:0000313" key="10">
    <source>
        <dbReference type="Proteomes" id="UP001432099"/>
    </source>
</evidence>
<evidence type="ECO:0000256" key="1">
    <source>
        <dbReference type="ARBA" id="ARBA00001561"/>
    </source>
</evidence>
<evidence type="ECO:0000256" key="4">
    <source>
        <dbReference type="ARBA" id="ARBA00022801"/>
    </source>
</evidence>
<comment type="catalytic activity">
    <reaction evidence="1">
        <text>Hydrolyzes the link between N-acetylmuramoyl residues and L-amino acid residues in certain cell-wall glycopeptides.</text>
        <dbReference type="EC" id="3.5.1.28"/>
    </reaction>
</comment>
<protein>
    <recommendedName>
        <fullName evidence="3">N-acetylmuramoyl-L-alanine amidase</fullName>
        <ecNumber evidence="3">3.5.1.28</ecNumber>
    </recommendedName>
</protein>
<evidence type="ECO:0000256" key="6">
    <source>
        <dbReference type="ARBA" id="ARBA00023287"/>
    </source>
</evidence>
<evidence type="ECO:0000256" key="3">
    <source>
        <dbReference type="ARBA" id="ARBA00011901"/>
    </source>
</evidence>